<dbReference type="InterPro" id="IPR042113">
    <property type="entry name" value="P_AcTrfase_dom1"/>
</dbReference>
<dbReference type="InterPro" id="IPR027417">
    <property type="entry name" value="P-loop_NTPase"/>
</dbReference>
<dbReference type="InterPro" id="IPR042112">
    <property type="entry name" value="P_AcTrfase_dom2"/>
</dbReference>
<dbReference type="SUPFAM" id="SSF75138">
    <property type="entry name" value="HprK N-terminal domain-like"/>
    <property type="match status" value="1"/>
</dbReference>
<dbReference type="PIRSF" id="PIRSF006107">
    <property type="entry name" value="PhpActrans_proteobac"/>
    <property type="match status" value="1"/>
</dbReference>
<evidence type="ECO:0000256" key="5">
    <source>
        <dbReference type="ARBA" id="ARBA00011643"/>
    </source>
</evidence>
<dbReference type="KEGG" id="nsg:H3L94_01520"/>
<dbReference type="GO" id="GO:0005737">
    <property type="term" value="C:cytoplasm"/>
    <property type="evidence" value="ECO:0007669"/>
    <property type="project" value="UniProtKB-SubCell"/>
</dbReference>
<dbReference type="GO" id="GO:0006085">
    <property type="term" value="P:acetyl-CoA biosynthetic process"/>
    <property type="evidence" value="ECO:0007669"/>
    <property type="project" value="UniProtKB-UniPathway"/>
</dbReference>
<dbReference type="EMBL" id="CP059567">
    <property type="protein sequence ID" value="QMT40768.1"/>
    <property type="molecule type" value="Genomic_DNA"/>
</dbReference>
<dbReference type="Pfam" id="PF13500">
    <property type="entry name" value="AAA_26"/>
    <property type="match status" value="1"/>
</dbReference>
<dbReference type="RefSeq" id="WP_009118882.1">
    <property type="nucleotide sequence ID" value="NZ_CP059567.1"/>
</dbReference>
<evidence type="ECO:0000313" key="15">
    <source>
        <dbReference type="EMBL" id="QMT40768.1"/>
    </source>
</evidence>
<dbReference type="InterPro" id="IPR016475">
    <property type="entry name" value="P-Actrans_bac"/>
</dbReference>
<evidence type="ECO:0000259" key="13">
    <source>
        <dbReference type="Pfam" id="PF01515"/>
    </source>
</evidence>
<evidence type="ECO:0000256" key="7">
    <source>
        <dbReference type="ARBA" id="ARBA00021528"/>
    </source>
</evidence>
<dbReference type="EC" id="2.3.1.8" evidence="6 12"/>
<dbReference type="Gene3D" id="3.40.50.300">
    <property type="entry name" value="P-loop containing nucleotide triphosphate hydrolases"/>
    <property type="match status" value="1"/>
</dbReference>
<dbReference type="AlphaFoldDB" id="A0A7D7S856"/>
<dbReference type="UniPathway" id="UPA00340">
    <property type="reaction ID" value="UER00459"/>
</dbReference>
<dbReference type="FunFam" id="3.40.50.10750:FF:000001">
    <property type="entry name" value="Phosphate acetyltransferase"/>
    <property type="match status" value="1"/>
</dbReference>
<evidence type="ECO:0000256" key="12">
    <source>
        <dbReference type="PIRNR" id="PIRNR006107"/>
    </source>
</evidence>
<dbReference type="InterPro" id="IPR028979">
    <property type="entry name" value="Ser_kin/Pase_Hpr-like_N_sf"/>
</dbReference>
<reference evidence="15 16" key="1">
    <citation type="submission" date="2020-07" db="EMBL/GenBank/DDBJ databases">
        <title>Genomic diversity of species in the Neisseriaceae family.</title>
        <authorList>
            <person name="Vincent A.T."/>
            <person name="Bernet E."/>
            <person name="Veyrier F.J."/>
        </authorList>
    </citation>
    <scope>NUCLEOTIDE SEQUENCE [LARGE SCALE GENOMIC DNA]</scope>
    <source>
        <strain evidence="15 16">DSM 22244</strain>
    </source>
</reference>
<sequence>MPNFLLEPIGTKAGLTSITLGVVRALQRSGRRAVYYKPVAHTPVAPGETEPVMTFAEKLFHLTPPRPFPLAKVEEMVGAGRSDDLIELVVSDFSKAAAVEHDVAVIEGVVPDSERNFLARKNGEIAAAVNAQIILVASVQDAAPEQVADQISLAAREYQDSRTEVVGFILNKFTGTDAAAFAQSVSERVRGQLPCMGVVPFAPEKSARRMLDIARYLNTRTVLGEEYLDSRVKEIVVAGQSATHMHDRFKPGALIIAPGDREDVMMAAALKSLSGVPLAGMLLTCDSLPSLPLQDILRPALMNKLPILLTERDTYSTAYALSHQDAHIPADDVERMETVVDFVAENLDIELLCRNIGQPRQLLMSPPAFRFRMMEQARLANKRIVLPEGSEPRTVEAAAICQTKGIARCVLLAKPQEVLDVAKTKGIELPEDLEIIDPESIRDQYIEPLVALRKHKGLTHGLAAQALEDTVVLGTMMLQQGDVDGLVSGAIHTTANTIRPALQLIKTAPGASLVSSVFFMLMPDQVLVYGDCAVNPEPTAEELADIAIQSADSAKAFGIEPKVAMISYSTGSSGSGAEVEKVKAATVLAQQKRPDLLIDGPLQYDAASVPSVGRQKAPDSKVAGQANVFVFPDLNTGNTTYKAVQRSANVLSVGPMLQGLRKPVNDLSRGALVDDIVYTIAITAIQSVHMAE</sequence>
<evidence type="ECO:0000256" key="8">
    <source>
        <dbReference type="ARBA" id="ARBA00022490"/>
    </source>
</evidence>
<dbReference type="GO" id="GO:0008959">
    <property type="term" value="F:phosphate acetyltransferase activity"/>
    <property type="evidence" value="ECO:0007669"/>
    <property type="project" value="UniProtKB-EC"/>
</dbReference>
<keyword evidence="9 12" id="KW-0808">Transferase</keyword>
<dbReference type="NCBIfam" id="NF007233">
    <property type="entry name" value="PRK09653.1"/>
    <property type="match status" value="1"/>
</dbReference>
<dbReference type="Gene3D" id="3.40.1390.20">
    <property type="entry name" value="HprK N-terminal domain-like"/>
    <property type="match status" value="1"/>
</dbReference>
<dbReference type="PANTHER" id="PTHR43356">
    <property type="entry name" value="PHOSPHATE ACETYLTRANSFERASE"/>
    <property type="match status" value="1"/>
</dbReference>
<name>A0A7D7S856_9NEIS</name>
<feature type="domain" description="Phosphate acetyl/butaryl transferase" evidence="13">
    <location>
        <begin position="372"/>
        <end position="684"/>
    </location>
</feature>
<dbReference type="InterPro" id="IPR002505">
    <property type="entry name" value="PTA_PTB"/>
</dbReference>
<evidence type="ECO:0000256" key="2">
    <source>
        <dbReference type="ARBA" id="ARBA00004989"/>
    </source>
</evidence>
<comment type="pathway">
    <text evidence="2 12">Metabolic intermediate biosynthesis; acetyl-CoA biosynthesis; acetyl-CoA from acetate: step 2/2.</text>
</comment>
<evidence type="ECO:0000256" key="9">
    <source>
        <dbReference type="ARBA" id="ARBA00022679"/>
    </source>
</evidence>
<dbReference type="Proteomes" id="UP000514752">
    <property type="component" value="Chromosome"/>
</dbReference>
<evidence type="ECO:0000256" key="4">
    <source>
        <dbReference type="ARBA" id="ARBA00009786"/>
    </source>
</evidence>
<evidence type="ECO:0000256" key="11">
    <source>
        <dbReference type="ARBA" id="ARBA00031108"/>
    </source>
</evidence>
<comment type="similarity">
    <text evidence="4 12">In the N-terminal section; belongs to the CobB/CobQ family.</text>
</comment>
<dbReference type="InterPro" id="IPR050500">
    <property type="entry name" value="Phos_Acetyltrans/Butyryltrans"/>
</dbReference>
<dbReference type="Pfam" id="PF07085">
    <property type="entry name" value="DRTGG"/>
    <property type="match status" value="1"/>
</dbReference>
<dbReference type="SUPFAM" id="SSF52540">
    <property type="entry name" value="P-loop containing nucleoside triphosphate hydrolases"/>
    <property type="match status" value="1"/>
</dbReference>
<proteinExistence type="inferred from homology"/>
<dbReference type="Gene3D" id="3.40.50.10950">
    <property type="match status" value="1"/>
</dbReference>
<comment type="similarity">
    <text evidence="3 12">In the C-terminal section; belongs to the phosphate acetyltransferase and butyryltransferase family.</text>
</comment>
<comment type="function">
    <text evidence="12">Involved in acetate metabolism.</text>
</comment>
<evidence type="ECO:0000256" key="10">
    <source>
        <dbReference type="ARBA" id="ARBA00023315"/>
    </source>
</evidence>
<evidence type="ECO:0000256" key="3">
    <source>
        <dbReference type="ARBA" id="ARBA00008756"/>
    </source>
</evidence>
<keyword evidence="10 12" id="KW-0012">Acyltransferase</keyword>
<evidence type="ECO:0000259" key="14">
    <source>
        <dbReference type="Pfam" id="PF07085"/>
    </source>
</evidence>
<evidence type="ECO:0000313" key="16">
    <source>
        <dbReference type="Proteomes" id="UP000514752"/>
    </source>
</evidence>
<comment type="subcellular location">
    <subcellularLocation>
        <location evidence="1 12">Cytoplasm</location>
    </subcellularLocation>
</comment>
<organism evidence="15 16">
    <name type="scientific">Neisseria shayeganii</name>
    <dbReference type="NCBI Taxonomy" id="607712"/>
    <lineage>
        <taxon>Bacteria</taxon>
        <taxon>Pseudomonadati</taxon>
        <taxon>Pseudomonadota</taxon>
        <taxon>Betaproteobacteria</taxon>
        <taxon>Neisseriales</taxon>
        <taxon>Neisseriaceae</taxon>
        <taxon>Neisseria</taxon>
    </lineage>
</organism>
<evidence type="ECO:0000256" key="6">
    <source>
        <dbReference type="ARBA" id="ARBA00012707"/>
    </source>
</evidence>
<evidence type="ECO:0000256" key="1">
    <source>
        <dbReference type="ARBA" id="ARBA00004496"/>
    </source>
</evidence>
<comment type="subunit">
    <text evidence="5">Homohexamer.</text>
</comment>
<dbReference type="Pfam" id="PF01515">
    <property type="entry name" value="PTA_PTB"/>
    <property type="match status" value="1"/>
</dbReference>
<comment type="catalytic activity">
    <reaction evidence="12">
        <text>acetyl-CoA + phosphate = acetyl phosphate + CoA</text>
        <dbReference type="Rhea" id="RHEA:19521"/>
        <dbReference type="ChEBI" id="CHEBI:22191"/>
        <dbReference type="ChEBI" id="CHEBI:43474"/>
        <dbReference type="ChEBI" id="CHEBI:57287"/>
        <dbReference type="ChEBI" id="CHEBI:57288"/>
        <dbReference type="EC" id="2.3.1.8"/>
    </reaction>
</comment>
<dbReference type="NCBIfam" id="NF004167">
    <property type="entry name" value="PRK05632.1"/>
    <property type="match status" value="1"/>
</dbReference>
<dbReference type="InterPro" id="IPR010766">
    <property type="entry name" value="DRTGG"/>
</dbReference>
<dbReference type="NCBIfam" id="TIGR00651">
    <property type="entry name" value="pta"/>
    <property type="match status" value="1"/>
</dbReference>
<dbReference type="SUPFAM" id="SSF53659">
    <property type="entry name" value="Isocitrate/Isopropylmalate dehydrogenase-like"/>
    <property type="match status" value="1"/>
</dbReference>
<dbReference type="CDD" id="cd03109">
    <property type="entry name" value="DTBS"/>
    <property type="match status" value="1"/>
</dbReference>
<dbReference type="Gene3D" id="3.40.50.10750">
    <property type="entry name" value="Isocitrate/Isopropylmalate dehydrogenase-like"/>
    <property type="match status" value="1"/>
</dbReference>
<accession>A0A7D7S856</accession>
<dbReference type="PANTHER" id="PTHR43356:SF3">
    <property type="entry name" value="PHOSPHATE ACETYLTRANSFERASE"/>
    <property type="match status" value="1"/>
</dbReference>
<keyword evidence="8 12" id="KW-0963">Cytoplasm</keyword>
<protein>
    <recommendedName>
        <fullName evidence="7 12">Phosphate acetyltransferase</fullName>
        <ecNumber evidence="6 12">2.3.1.8</ecNumber>
    </recommendedName>
    <alternativeName>
        <fullName evidence="11 12">Phosphotransacetylase</fullName>
    </alternativeName>
</protein>
<feature type="domain" description="DRTGG" evidence="14">
    <location>
        <begin position="212"/>
        <end position="322"/>
    </location>
</feature>
<gene>
    <name evidence="15" type="primary">pta</name>
    <name evidence="15" type="ORF">H3L94_01520</name>
</gene>
<dbReference type="InterPro" id="IPR004614">
    <property type="entry name" value="P_AcTrfase"/>
</dbReference>
<comment type="domain">
    <text evidence="12">The N-terminal region seems to be important for proper quaternary structure. The C-terminal region contains the substrate-binding site.</text>
</comment>